<organism evidence="10 11">
    <name type="scientific">Roseovarius nanhaiticus</name>
    <dbReference type="NCBI Taxonomy" id="573024"/>
    <lineage>
        <taxon>Bacteria</taxon>
        <taxon>Pseudomonadati</taxon>
        <taxon>Pseudomonadota</taxon>
        <taxon>Alphaproteobacteria</taxon>
        <taxon>Rhodobacterales</taxon>
        <taxon>Roseobacteraceae</taxon>
        <taxon>Roseovarius</taxon>
    </lineage>
</organism>
<dbReference type="AlphaFoldDB" id="A0A1N7HHF8"/>
<evidence type="ECO:0000256" key="4">
    <source>
        <dbReference type="ARBA" id="ARBA00023002"/>
    </source>
</evidence>
<dbReference type="EMBL" id="FTNV01000003">
    <property type="protein sequence ID" value="SIS24335.1"/>
    <property type="molecule type" value="Genomic_DNA"/>
</dbReference>
<evidence type="ECO:0000313" key="11">
    <source>
        <dbReference type="Proteomes" id="UP000186019"/>
    </source>
</evidence>
<proteinExistence type="predicted"/>
<dbReference type="InterPro" id="IPR036291">
    <property type="entry name" value="NAD(P)-bd_dom_sf"/>
</dbReference>
<feature type="domain" description="NAD(P)-binding" evidence="9">
    <location>
        <begin position="12"/>
        <end position="194"/>
    </location>
</feature>
<keyword evidence="4" id="KW-0560">Oxidoreductase</keyword>
<keyword evidence="11" id="KW-1185">Reference proteome</keyword>
<evidence type="ECO:0000259" key="9">
    <source>
        <dbReference type="Pfam" id="PF13460"/>
    </source>
</evidence>
<reference evidence="10 11" key="1">
    <citation type="submission" date="2017-01" db="EMBL/GenBank/DDBJ databases">
        <authorList>
            <person name="Mah S.A."/>
            <person name="Swanson W.J."/>
            <person name="Moy G.W."/>
            <person name="Vacquier V.D."/>
        </authorList>
    </citation>
    <scope>NUCLEOTIDE SEQUENCE [LARGE SCALE GENOMIC DNA]</scope>
    <source>
        <strain evidence="10 11">DSM 29590</strain>
    </source>
</reference>
<dbReference type="GO" id="GO:0015995">
    <property type="term" value="P:chlorophyll biosynthetic process"/>
    <property type="evidence" value="ECO:0007669"/>
    <property type="project" value="UniProtKB-UniPathway"/>
</dbReference>
<dbReference type="Gene3D" id="3.40.50.720">
    <property type="entry name" value="NAD(P)-binding Rossmann-like Domain"/>
    <property type="match status" value="1"/>
</dbReference>
<dbReference type="InterPro" id="IPR016040">
    <property type="entry name" value="NAD(P)-bd_dom"/>
</dbReference>
<dbReference type="SUPFAM" id="SSF51735">
    <property type="entry name" value="NAD(P)-binding Rossmann-fold domains"/>
    <property type="match status" value="1"/>
</dbReference>
<dbReference type="UniPathway" id="UPA00668"/>
<evidence type="ECO:0000256" key="7">
    <source>
        <dbReference type="ARBA" id="ARBA00024089"/>
    </source>
</evidence>
<dbReference type="PANTHER" id="PTHR47378">
    <property type="entry name" value="DIVINYL CHLOROPHYLLIDE A 8-VINYL-REDUCTASE, CHLOROPLASTIC"/>
    <property type="match status" value="1"/>
</dbReference>
<evidence type="ECO:0000256" key="1">
    <source>
        <dbReference type="ARBA" id="ARBA00005173"/>
    </source>
</evidence>
<evidence type="ECO:0000256" key="6">
    <source>
        <dbReference type="ARBA" id="ARBA00024059"/>
    </source>
</evidence>
<dbReference type="GO" id="GO:0033728">
    <property type="term" value="F:3,8-divinyl protochlorophyllide a 8-vinyl-reductase (NADPH) activity"/>
    <property type="evidence" value="ECO:0007669"/>
    <property type="project" value="UniProtKB-EC"/>
</dbReference>
<comment type="pathway">
    <text evidence="1">Porphyrin-containing compound metabolism; chlorophyll biosynthesis.</text>
</comment>
<gene>
    <name evidence="10" type="ORF">SAMN05421666_3080</name>
</gene>
<evidence type="ECO:0000313" key="10">
    <source>
        <dbReference type="EMBL" id="SIS24335.1"/>
    </source>
</evidence>
<dbReference type="OrthoDB" id="7419852at2"/>
<keyword evidence="2" id="KW-0521">NADP</keyword>
<dbReference type="InterPro" id="IPR044201">
    <property type="entry name" value="DVR-like"/>
</dbReference>
<dbReference type="Pfam" id="PF13460">
    <property type="entry name" value="NAD_binding_10"/>
    <property type="match status" value="1"/>
</dbReference>
<dbReference type="EC" id="1.3.1.75" evidence="6"/>
<keyword evidence="3" id="KW-0809">Transit peptide</keyword>
<dbReference type="RefSeq" id="WP_076535143.1">
    <property type="nucleotide sequence ID" value="NZ_FOAC01000002.1"/>
</dbReference>
<protein>
    <recommendedName>
        <fullName evidence="7">Divinyl chlorophyllide a 8-vinyl-reductase, chloroplastic</fullName>
        <ecNumber evidence="6">1.3.1.75</ecNumber>
    </recommendedName>
</protein>
<dbReference type="STRING" id="573024.SAMN05216208_2236"/>
<keyword evidence="5" id="KW-0149">Chlorophyll biosynthesis</keyword>
<evidence type="ECO:0000256" key="8">
    <source>
        <dbReference type="ARBA" id="ARBA00049498"/>
    </source>
</evidence>
<sequence length="318" mass="33741">MTRPPKSVLLLGATGTIGRATFSALVAADYTVCAPVRHGSDSSDLPGAVFCDMTQDALLALMTEHDCVAVISCVASRSGAPEDAHAIDHGLNSLALGAAIRAGATHFVLLSAICVQKPMLAFQRAKLAFEAELQAAPITWSIVRPTAYFKSLSGQMARVRAGKPFLLFGDGALTACKPIGNEDLARYLASCLSDAQLQNRILPIGGPGPAITPRAQGEMLFDALGRRPRFQHVPLALMSCIKAGLILGGLASRRLRSKAELARIGHYYATESMLVWDAARGRYDADATPEFGVQTLADHYAQLAANKITDDRGAHAVF</sequence>
<name>A0A1N7HHF8_9RHOB</name>
<evidence type="ECO:0000256" key="2">
    <source>
        <dbReference type="ARBA" id="ARBA00022857"/>
    </source>
</evidence>
<accession>A0A1N7HHF8</accession>
<dbReference type="PANTHER" id="PTHR47378:SF1">
    <property type="entry name" value="DIVINYL CHLOROPHYLLIDE A 8-VINYL-REDUCTASE, CHLOROPLASTIC"/>
    <property type="match status" value="1"/>
</dbReference>
<evidence type="ECO:0000256" key="5">
    <source>
        <dbReference type="ARBA" id="ARBA00023171"/>
    </source>
</evidence>
<dbReference type="Proteomes" id="UP000186019">
    <property type="component" value="Unassembled WGS sequence"/>
</dbReference>
<evidence type="ECO:0000256" key="3">
    <source>
        <dbReference type="ARBA" id="ARBA00022946"/>
    </source>
</evidence>
<comment type="catalytic activity">
    <reaction evidence="8">
        <text>protochlorophyllide a + NADP(+) = 3,8-divinyl protochlorophyllide a + NADPH + H(+)</text>
        <dbReference type="Rhea" id="RHEA:48884"/>
        <dbReference type="ChEBI" id="CHEBI:15378"/>
        <dbReference type="ChEBI" id="CHEBI:57783"/>
        <dbReference type="ChEBI" id="CHEBI:58349"/>
        <dbReference type="ChEBI" id="CHEBI:58632"/>
        <dbReference type="ChEBI" id="CHEBI:83350"/>
        <dbReference type="EC" id="1.3.1.75"/>
    </reaction>
</comment>